<evidence type="ECO:0000256" key="12">
    <source>
        <dbReference type="SAM" id="MobiDB-lite"/>
    </source>
</evidence>
<feature type="region of interest" description="Disordered" evidence="12">
    <location>
        <begin position="127"/>
        <end position="158"/>
    </location>
</feature>
<dbReference type="CDD" id="cd04216">
    <property type="entry name" value="Phytocyanin"/>
    <property type="match status" value="1"/>
</dbReference>
<keyword evidence="8" id="KW-0186">Copper</keyword>
<evidence type="ECO:0000313" key="15">
    <source>
        <dbReference type="EMBL" id="WOK94620.1"/>
    </source>
</evidence>
<dbReference type="GO" id="GO:0046872">
    <property type="term" value="F:metal ion binding"/>
    <property type="evidence" value="ECO:0007669"/>
    <property type="project" value="UniProtKB-KW"/>
</dbReference>
<organism evidence="15 16">
    <name type="scientific">Canna indica</name>
    <name type="common">Indian-shot</name>
    <dbReference type="NCBI Taxonomy" id="4628"/>
    <lineage>
        <taxon>Eukaryota</taxon>
        <taxon>Viridiplantae</taxon>
        <taxon>Streptophyta</taxon>
        <taxon>Embryophyta</taxon>
        <taxon>Tracheophyta</taxon>
        <taxon>Spermatophyta</taxon>
        <taxon>Magnoliopsida</taxon>
        <taxon>Liliopsida</taxon>
        <taxon>Zingiberales</taxon>
        <taxon>Cannaceae</taxon>
        <taxon>Canna</taxon>
    </lineage>
</organism>
<evidence type="ECO:0000256" key="4">
    <source>
        <dbReference type="ARBA" id="ARBA00022723"/>
    </source>
</evidence>
<name>A0AAQ3Q131_9LILI</name>
<evidence type="ECO:0000256" key="11">
    <source>
        <dbReference type="ARBA" id="ARBA00023180"/>
    </source>
</evidence>
<evidence type="ECO:0000256" key="8">
    <source>
        <dbReference type="ARBA" id="ARBA00023008"/>
    </source>
</evidence>
<keyword evidence="5 13" id="KW-0732">Signal</keyword>
<dbReference type="FunFam" id="2.60.40.420:FF:000067">
    <property type="entry name" value="Cupredoxin superfamily protein"/>
    <property type="match status" value="1"/>
</dbReference>
<evidence type="ECO:0000256" key="5">
    <source>
        <dbReference type="ARBA" id="ARBA00022729"/>
    </source>
</evidence>
<dbReference type="PANTHER" id="PTHR33021">
    <property type="entry name" value="BLUE COPPER PROTEIN"/>
    <property type="match status" value="1"/>
</dbReference>
<dbReference type="InterPro" id="IPR008972">
    <property type="entry name" value="Cupredoxin"/>
</dbReference>
<dbReference type="GO" id="GO:0009610">
    <property type="term" value="P:response to symbiotic fungus"/>
    <property type="evidence" value="ECO:0007669"/>
    <property type="project" value="UniProtKB-ARBA"/>
</dbReference>
<evidence type="ECO:0000256" key="6">
    <source>
        <dbReference type="ARBA" id="ARBA00022982"/>
    </source>
</evidence>
<feature type="domain" description="Phytocyanin" evidence="14">
    <location>
        <begin position="25"/>
        <end position="125"/>
    </location>
</feature>
<feature type="signal peptide" evidence="13">
    <location>
        <begin position="1"/>
        <end position="24"/>
    </location>
</feature>
<evidence type="ECO:0000256" key="7">
    <source>
        <dbReference type="ARBA" id="ARBA00022989"/>
    </source>
</evidence>
<keyword evidence="10" id="KW-1015">Disulfide bond</keyword>
<dbReference type="GO" id="GO:0005886">
    <property type="term" value="C:plasma membrane"/>
    <property type="evidence" value="ECO:0007669"/>
    <property type="project" value="TreeGrafter"/>
</dbReference>
<sequence length="180" mass="18703">MASSYMLVVLSVVLLSVVAPFVKAADFIIGDDSGWIPDFNYTAWVEGKHFRVGDNIIFKYTEGVHNVIPVGGAAFKACNASGATNNVFSSGNDVMPLNTAGRKWYICGKGNHCERGQKLVITVSAADASPSPSAPSPSSPSASSPPPAINPPSPPTSSSWRITTDICMVAMAAAAVIAMA</sequence>
<keyword evidence="7" id="KW-1133">Transmembrane helix</keyword>
<keyword evidence="6" id="KW-0249">Electron transport</keyword>
<keyword evidence="4" id="KW-0479">Metal-binding</keyword>
<dbReference type="Pfam" id="PF02298">
    <property type="entry name" value="Cu_bind_like"/>
    <property type="match status" value="1"/>
</dbReference>
<evidence type="ECO:0000256" key="9">
    <source>
        <dbReference type="ARBA" id="ARBA00023136"/>
    </source>
</evidence>
<keyword evidence="11" id="KW-0325">Glycoprotein</keyword>
<dbReference type="PANTHER" id="PTHR33021:SF408">
    <property type="entry name" value="PHYTOCYANIN DOMAIN-CONTAINING PROTEIN"/>
    <property type="match status" value="1"/>
</dbReference>
<dbReference type="AlphaFoldDB" id="A0AAQ3Q131"/>
<dbReference type="Gene3D" id="2.60.40.420">
    <property type="entry name" value="Cupredoxins - blue copper proteins"/>
    <property type="match status" value="1"/>
</dbReference>
<evidence type="ECO:0000259" key="14">
    <source>
        <dbReference type="PROSITE" id="PS51485"/>
    </source>
</evidence>
<keyword evidence="16" id="KW-1185">Reference proteome</keyword>
<dbReference type="SUPFAM" id="SSF49503">
    <property type="entry name" value="Cupredoxins"/>
    <property type="match status" value="1"/>
</dbReference>
<keyword evidence="3" id="KW-0812">Transmembrane</keyword>
<dbReference type="Proteomes" id="UP001327560">
    <property type="component" value="Chromosome 1"/>
</dbReference>
<keyword evidence="9" id="KW-0472">Membrane</keyword>
<evidence type="ECO:0000256" key="2">
    <source>
        <dbReference type="ARBA" id="ARBA00022448"/>
    </source>
</evidence>
<evidence type="ECO:0000256" key="10">
    <source>
        <dbReference type="ARBA" id="ARBA00023157"/>
    </source>
</evidence>
<comment type="subcellular location">
    <subcellularLocation>
        <location evidence="1">Membrane</location>
        <topology evidence="1">Single-pass type I membrane protein</topology>
    </subcellularLocation>
</comment>
<dbReference type="PROSITE" id="PS51485">
    <property type="entry name" value="PHYTOCYANIN"/>
    <property type="match status" value="1"/>
</dbReference>
<evidence type="ECO:0000313" key="16">
    <source>
        <dbReference type="Proteomes" id="UP001327560"/>
    </source>
</evidence>
<accession>A0AAQ3Q131</accession>
<gene>
    <name evidence="15" type="ORF">Cni_G03325</name>
</gene>
<protein>
    <submittedName>
        <fullName evidence="15">Uclacyanin-3-like</fullName>
    </submittedName>
</protein>
<evidence type="ECO:0000256" key="1">
    <source>
        <dbReference type="ARBA" id="ARBA00004479"/>
    </source>
</evidence>
<dbReference type="InterPro" id="IPR039391">
    <property type="entry name" value="Phytocyanin-like"/>
</dbReference>
<evidence type="ECO:0000256" key="3">
    <source>
        <dbReference type="ARBA" id="ARBA00022692"/>
    </source>
</evidence>
<proteinExistence type="predicted"/>
<dbReference type="GO" id="GO:0009055">
    <property type="term" value="F:electron transfer activity"/>
    <property type="evidence" value="ECO:0007669"/>
    <property type="project" value="InterPro"/>
</dbReference>
<feature type="compositionally biased region" description="Pro residues" evidence="12">
    <location>
        <begin position="132"/>
        <end position="155"/>
    </location>
</feature>
<dbReference type="EMBL" id="CP136890">
    <property type="protein sequence ID" value="WOK94620.1"/>
    <property type="molecule type" value="Genomic_DNA"/>
</dbReference>
<evidence type="ECO:0000256" key="13">
    <source>
        <dbReference type="SAM" id="SignalP"/>
    </source>
</evidence>
<dbReference type="InterPro" id="IPR003245">
    <property type="entry name" value="Phytocyanin_dom"/>
</dbReference>
<reference evidence="15 16" key="1">
    <citation type="submission" date="2023-10" db="EMBL/GenBank/DDBJ databases">
        <title>Chromosome-scale genome assembly provides insights into flower coloration mechanisms of Canna indica.</title>
        <authorList>
            <person name="Li C."/>
        </authorList>
    </citation>
    <scope>NUCLEOTIDE SEQUENCE [LARGE SCALE GENOMIC DNA]</scope>
    <source>
        <tissue evidence="15">Flower</tissue>
    </source>
</reference>
<keyword evidence="2" id="KW-0813">Transport</keyword>
<feature type="chain" id="PRO_5043048233" evidence="13">
    <location>
        <begin position="25"/>
        <end position="180"/>
    </location>
</feature>